<feature type="chain" id="PRO_5045652993" evidence="1">
    <location>
        <begin position="19"/>
        <end position="128"/>
    </location>
</feature>
<dbReference type="InterPro" id="IPR026444">
    <property type="entry name" value="Secre_tail"/>
</dbReference>
<dbReference type="Pfam" id="PF18962">
    <property type="entry name" value="Por_Secre_tail"/>
    <property type="match status" value="1"/>
</dbReference>
<name>A0ABV9K6W7_9PORP</name>
<dbReference type="NCBIfam" id="TIGR04183">
    <property type="entry name" value="Por_Secre_tail"/>
    <property type="match status" value="1"/>
</dbReference>
<feature type="domain" description="Secretion system C-terminal sorting" evidence="2">
    <location>
        <begin position="69"/>
        <end position="127"/>
    </location>
</feature>
<dbReference type="EMBL" id="JBHSGO010000154">
    <property type="protein sequence ID" value="MFC4665935.1"/>
    <property type="molecule type" value="Genomic_DNA"/>
</dbReference>
<keyword evidence="1" id="KW-0732">Signal</keyword>
<evidence type="ECO:0000313" key="4">
    <source>
        <dbReference type="Proteomes" id="UP001596020"/>
    </source>
</evidence>
<proteinExistence type="predicted"/>
<dbReference type="RefSeq" id="WP_380078507.1">
    <property type="nucleotide sequence ID" value="NZ_JBHSGO010000154.1"/>
</dbReference>
<evidence type="ECO:0000259" key="2">
    <source>
        <dbReference type="Pfam" id="PF18962"/>
    </source>
</evidence>
<evidence type="ECO:0000313" key="3">
    <source>
        <dbReference type="EMBL" id="MFC4665935.1"/>
    </source>
</evidence>
<protein>
    <submittedName>
        <fullName evidence="3">T9SS type A sorting domain-containing protein</fullName>
    </submittedName>
</protein>
<dbReference type="Proteomes" id="UP001596020">
    <property type="component" value="Unassembled WGS sequence"/>
</dbReference>
<gene>
    <name evidence="3" type="ORF">ACFO3G_04875</name>
</gene>
<comment type="caution">
    <text evidence="3">The sequence shown here is derived from an EMBL/GenBank/DDBJ whole genome shotgun (WGS) entry which is preliminary data.</text>
</comment>
<accession>A0ABV9K6W7</accession>
<feature type="signal peptide" evidence="1">
    <location>
        <begin position="1"/>
        <end position="18"/>
    </location>
</feature>
<reference evidence="4" key="1">
    <citation type="journal article" date="2019" name="Int. J. Syst. Evol. Microbiol.">
        <title>The Global Catalogue of Microorganisms (GCM) 10K type strain sequencing project: providing services to taxonomists for standard genome sequencing and annotation.</title>
        <authorList>
            <consortium name="The Broad Institute Genomics Platform"/>
            <consortium name="The Broad Institute Genome Sequencing Center for Infectious Disease"/>
            <person name="Wu L."/>
            <person name="Ma J."/>
        </authorList>
    </citation>
    <scope>NUCLEOTIDE SEQUENCE [LARGE SCALE GENOMIC DNA]</scope>
    <source>
        <strain evidence="4">CGMCC 4.7357</strain>
    </source>
</reference>
<sequence length="128" mass="14197">MRIYIYLLSAVLSITALGAQDIYSDSQIQAGFESSQQAGASYSDMRQELNFNLMQREDLNEAKVYAVSNEIFISLKATSDIGVYDITGKCIATYKDQNGDLRITVKSGMYIVKVTSGDKSKAFKVIVR</sequence>
<keyword evidence="4" id="KW-1185">Reference proteome</keyword>
<evidence type="ECO:0000256" key="1">
    <source>
        <dbReference type="SAM" id="SignalP"/>
    </source>
</evidence>
<organism evidence="3 4">
    <name type="scientific">Falsiporphyromonas endometrii</name>
    <dbReference type="NCBI Taxonomy" id="1387297"/>
    <lineage>
        <taxon>Bacteria</taxon>
        <taxon>Pseudomonadati</taxon>
        <taxon>Bacteroidota</taxon>
        <taxon>Bacteroidia</taxon>
        <taxon>Bacteroidales</taxon>
        <taxon>Porphyromonadaceae</taxon>
        <taxon>Falsiporphyromonas</taxon>
    </lineage>
</organism>